<evidence type="ECO:0000313" key="2">
    <source>
        <dbReference type="EMBL" id="TDN94776.1"/>
    </source>
</evidence>
<keyword evidence="3" id="KW-1185">Reference proteome</keyword>
<evidence type="ECO:0000313" key="3">
    <source>
        <dbReference type="Proteomes" id="UP000294737"/>
    </source>
</evidence>
<proteinExistence type="predicted"/>
<dbReference type="Pfam" id="PF19050">
    <property type="entry name" value="PhoD_2"/>
    <property type="match status" value="2"/>
</dbReference>
<reference evidence="2 3" key="1">
    <citation type="submission" date="2019-03" db="EMBL/GenBank/DDBJ databases">
        <title>Genomic Encyclopedia of Type Strains, Phase IV (KMG-IV): sequencing the most valuable type-strain genomes for metagenomic binning, comparative biology and taxonomic classification.</title>
        <authorList>
            <person name="Goeker M."/>
        </authorList>
    </citation>
    <scope>NUCLEOTIDE SEQUENCE [LARGE SCALE GENOMIC DNA]</scope>
    <source>
        <strain evidence="2 3">DSM 18555</strain>
    </source>
</reference>
<dbReference type="AlphaFoldDB" id="A0A4R6GIH6"/>
<sequence>MAQLLVLGPVLSFRGAKDDKWIVTGLVGISKDVDIPELILEGVKCEHPRVLCTHKKHVFLRYDLTCTLQDVERKVTFGIGDELQWNFTVPGRGYAPRMAYVSCNGVSDPSAMRKLVRPANAVWEDLLSNHDKSLRAKDYLMDKEQLWHETRTHDKGFQRFHLLLMGGDQIYFDSIWEDVTGLKKWINLSRDEQINFKVTKALETEIANYYFGHYSQRWLPNERRAWGAGDFNRDCADALSRIPSIMMWDDHDIFDGWGSYSPEMQSSDVFKTLFKYARQAFWVFQMQHAIEDLPELATIERNILPRDPLYKAIDWPGTQATDALALPVLAGQPGFTSVYRVGPLALVAADLRTERSRTQVMGPDTWGALQNWMNAVATVDVAEQAKCQHLILLSSVPVAHPKLSFAEGFLDRFGQEHVTDSSADDLKDHWSHDDHEGERKRLLENLARVAEVGKLRVSIVSGDVHVAAWGTAYRKDIPPTSNWAQIQQFTSSGVVHPSLVGMMERLFLAYLNSSAKDSQIIDVQYGVDMMLFPGHNQYVMPARNWLALELDTGKDNEGKCKLWVTWRCEAADGFSNHLHAVHPAQP</sequence>
<evidence type="ECO:0000259" key="1">
    <source>
        <dbReference type="Pfam" id="PF19050"/>
    </source>
</evidence>
<dbReference type="InterPro" id="IPR043904">
    <property type="entry name" value="PhoD_2-like"/>
</dbReference>
<dbReference type="InterPro" id="IPR038607">
    <property type="entry name" value="PhoD-like_sf"/>
</dbReference>
<gene>
    <name evidence="2" type="ORF">EV677_1332</name>
</gene>
<feature type="domain" description="PhoD-like phosphatase" evidence="1">
    <location>
        <begin position="142"/>
        <end position="291"/>
    </location>
</feature>
<name>A0A4R6GIH6_9BURK</name>
<dbReference type="InterPro" id="IPR029052">
    <property type="entry name" value="Metallo-depent_PP-like"/>
</dbReference>
<dbReference type="EMBL" id="SNWF01000004">
    <property type="protein sequence ID" value="TDN94776.1"/>
    <property type="molecule type" value="Genomic_DNA"/>
</dbReference>
<dbReference type="RefSeq" id="WP_112991467.1">
    <property type="nucleotide sequence ID" value="NZ_PTLZ01000001.1"/>
</dbReference>
<dbReference type="Gene3D" id="3.60.21.70">
    <property type="entry name" value="PhoD-like phosphatase"/>
    <property type="match status" value="1"/>
</dbReference>
<comment type="caution">
    <text evidence="2">The sequence shown here is derived from an EMBL/GenBank/DDBJ whole genome shotgun (WGS) entry which is preliminary data.</text>
</comment>
<dbReference type="Proteomes" id="UP000294737">
    <property type="component" value="Unassembled WGS sequence"/>
</dbReference>
<dbReference type="OrthoDB" id="9795624at2"/>
<accession>A0A4R6GIH6</accession>
<protein>
    <recommendedName>
        <fullName evidence="1">PhoD-like phosphatase domain-containing protein</fullName>
    </recommendedName>
</protein>
<feature type="domain" description="PhoD-like phosphatase" evidence="1">
    <location>
        <begin position="408"/>
        <end position="505"/>
    </location>
</feature>
<dbReference type="InterPro" id="IPR018946">
    <property type="entry name" value="PhoD-like_MPP"/>
</dbReference>
<dbReference type="GO" id="GO:0016020">
    <property type="term" value="C:membrane"/>
    <property type="evidence" value="ECO:0007669"/>
    <property type="project" value="TreeGrafter"/>
</dbReference>
<dbReference type="PANTHER" id="PTHR46689:SF2">
    <property type="entry name" value="WW DOMAIN PROTEIN (AFU_ORTHOLOGUE AFUA_6G06520)"/>
    <property type="match status" value="1"/>
</dbReference>
<dbReference type="SUPFAM" id="SSF56300">
    <property type="entry name" value="Metallo-dependent phosphatases"/>
    <property type="match status" value="1"/>
</dbReference>
<dbReference type="CDD" id="cd07389">
    <property type="entry name" value="MPP_PhoD"/>
    <property type="match status" value="1"/>
</dbReference>
<organism evidence="2 3">
    <name type="scientific">Herminiimonas fonticola</name>
    <dbReference type="NCBI Taxonomy" id="303380"/>
    <lineage>
        <taxon>Bacteria</taxon>
        <taxon>Pseudomonadati</taxon>
        <taxon>Pseudomonadota</taxon>
        <taxon>Betaproteobacteria</taxon>
        <taxon>Burkholderiales</taxon>
        <taxon>Oxalobacteraceae</taxon>
        <taxon>Herminiimonas</taxon>
    </lineage>
</organism>
<dbReference type="PANTHER" id="PTHR46689">
    <property type="entry name" value="MEMBRANE PROTEIN, PUTATIVE-RELATED"/>
    <property type="match status" value="1"/>
</dbReference>